<dbReference type="Pfam" id="PF00149">
    <property type="entry name" value="Metallophos"/>
    <property type="match status" value="1"/>
</dbReference>
<dbReference type="RefSeq" id="WP_090487821.1">
    <property type="nucleotide sequence ID" value="NZ_VTVE01000002.1"/>
</dbReference>
<sequence>MVYITGDCHSDFRRFSTKNFPEQKKMTKDDYVIICGDFGGVWDKDVESRNEKYNMDWLDDKPFTTLFVDGNHENFDRLYSYPVETWNGGKVHKIRDSVIHLMRGQVFQIEGKTFFTFGGASSHDIDGGILDVNMPDFHKKKKYLDREWISYRINHISWWEQELASVEEMEEGIENLRKYDNSVDFIVTHCCASSTQATFSFGKFTPDKQTTYLEQIKQSISFRKWFFGHYHDNKQCSADELLLYEQIIRIL</sequence>
<dbReference type="EMBL" id="VTVE01000002">
    <property type="protein sequence ID" value="NEX01672.1"/>
    <property type="molecule type" value="Genomic_DNA"/>
</dbReference>
<reference evidence="2 3" key="1">
    <citation type="submission" date="2019-09" db="EMBL/GenBank/DDBJ databases">
        <authorList>
            <person name="Pidcock S.E."/>
            <person name="Huws S.A."/>
        </authorList>
    </citation>
    <scope>NUCLEOTIDE SEQUENCE [LARGE SCALE GENOMIC DNA]</scope>
    <source>
        <strain evidence="2 3">MZ8</strain>
    </source>
</reference>
<organism evidence="2 3">
    <name type="scientific">Pseudobutyrivibrio xylanivorans</name>
    <dbReference type="NCBI Taxonomy" id="185007"/>
    <lineage>
        <taxon>Bacteria</taxon>
        <taxon>Bacillati</taxon>
        <taxon>Bacillota</taxon>
        <taxon>Clostridia</taxon>
        <taxon>Lachnospirales</taxon>
        <taxon>Lachnospiraceae</taxon>
        <taxon>Pseudobutyrivibrio</taxon>
    </lineage>
</organism>
<dbReference type="SUPFAM" id="SSF56300">
    <property type="entry name" value="Metallo-dependent phosphatases"/>
    <property type="match status" value="1"/>
</dbReference>
<gene>
    <name evidence="2" type="ORF">F0Q01_07255</name>
</gene>
<evidence type="ECO:0000313" key="2">
    <source>
        <dbReference type="EMBL" id="NEX01672.1"/>
    </source>
</evidence>
<proteinExistence type="predicted"/>
<protein>
    <submittedName>
        <fullName evidence="2">Metallophosphoesterase</fullName>
    </submittedName>
</protein>
<comment type="caution">
    <text evidence="2">The sequence shown here is derived from an EMBL/GenBank/DDBJ whole genome shotgun (WGS) entry which is preliminary data.</text>
</comment>
<dbReference type="Proteomes" id="UP000473091">
    <property type="component" value="Unassembled WGS sequence"/>
</dbReference>
<dbReference type="InterPro" id="IPR029052">
    <property type="entry name" value="Metallo-depent_PP-like"/>
</dbReference>
<dbReference type="GO" id="GO:0016787">
    <property type="term" value="F:hydrolase activity"/>
    <property type="evidence" value="ECO:0007669"/>
    <property type="project" value="InterPro"/>
</dbReference>
<accession>A0A6M0LGL6</accession>
<feature type="domain" description="Calcineurin-like phosphoesterase" evidence="1">
    <location>
        <begin position="2"/>
        <end position="231"/>
    </location>
</feature>
<name>A0A6M0LGL6_PSEXY</name>
<reference evidence="2 3" key="2">
    <citation type="submission" date="2020-03" db="EMBL/GenBank/DDBJ databases">
        <title>Investigating the evolutionary divergence of the Butyrivibrio group.</title>
        <authorList>
            <person name="Skvortsov T."/>
            <person name="Santos F.G."/>
            <person name="Ting K.S."/>
            <person name="Creevey C.J."/>
        </authorList>
    </citation>
    <scope>NUCLEOTIDE SEQUENCE [LARGE SCALE GENOMIC DNA]</scope>
    <source>
        <strain evidence="2 3">MZ8</strain>
    </source>
</reference>
<dbReference type="InterPro" id="IPR004843">
    <property type="entry name" value="Calcineurin-like_PHP"/>
</dbReference>
<evidence type="ECO:0000259" key="1">
    <source>
        <dbReference type="Pfam" id="PF00149"/>
    </source>
</evidence>
<dbReference type="Gene3D" id="3.60.21.10">
    <property type="match status" value="1"/>
</dbReference>
<dbReference type="AlphaFoldDB" id="A0A6M0LGL6"/>
<dbReference type="CDD" id="cd00838">
    <property type="entry name" value="MPP_superfamily"/>
    <property type="match status" value="1"/>
</dbReference>
<evidence type="ECO:0000313" key="3">
    <source>
        <dbReference type="Proteomes" id="UP000473091"/>
    </source>
</evidence>